<dbReference type="Gene3D" id="3.40.50.150">
    <property type="entry name" value="Vaccinia Virus protein VP39"/>
    <property type="match status" value="1"/>
</dbReference>
<organism evidence="3 4">
    <name type="scientific">Campylobacter portucalensis</name>
    <dbReference type="NCBI Taxonomy" id="2608384"/>
    <lineage>
        <taxon>Bacteria</taxon>
        <taxon>Pseudomonadati</taxon>
        <taxon>Campylobacterota</taxon>
        <taxon>Epsilonproteobacteria</taxon>
        <taxon>Campylobacterales</taxon>
        <taxon>Campylobacteraceae</taxon>
        <taxon>Campylobacter</taxon>
    </lineage>
</organism>
<accession>A0A6L5WJH5</accession>
<sequence>MSSFYTKINSGFLKGKILKLPSLNLTRSTKNIVKGSFFNSFRFDLKDRVFIEMFGGSGSMAAEAVSNFAKIGIAIEKDRSAFNVLNENFINLKQNLKAYNGDAFELMNEILMQIDDEIILYIDPPFNIREGFLDVYEKVANFIQNLSAKNIFLIAIEHNSEIKFDEKISKFKKIKTKKFGSTSLSYYKIEL</sequence>
<evidence type="ECO:0000256" key="1">
    <source>
        <dbReference type="ARBA" id="ARBA00022603"/>
    </source>
</evidence>
<keyword evidence="1 3" id="KW-0489">Methyltransferase</keyword>
<evidence type="ECO:0000313" key="3">
    <source>
        <dbReference type="EMBL" id="MSN97096.1"/>
    </source>
</evidence>
<evidence type="ECO:0000313" key="4">
    <source>
        <dbReference type="Proteomes" id="UP000476338"/>
    </source>
</evidence>
<proteinExistence type="predicted"/>
<dbReference type="Proteomes" id="UP000476338">
    <property type="component" value="Unassembled WGS sequence"/>
</dbReference>
<dbReference type="RefSeq" id="WP_154571346.1">
    <property type="nucleotide sequence ID" value="NZ_VWSJ01000039.1"/>
</dbReference>
<dbReference type="AlphaFoldDB" id="A0A6L5WJH5"/>
<dbReference type="PANTHER" id="PTHR43542:SF1">
    <property type="entry name" value="METHYLTRANSFERASE"/>
    <property type="match status" value="1"/>
</dbReference>
<protein>
    <submittedName>
        <fullName evidence="3">16S rRNA (Guanine(966)-N(2))-methyltransferase RsmD</fullName>
    </submittedName>
</protein>
<keyword evidence="2 3" id="KW-0808">Transferase</keyword>
<name>A0A6L5WJH5_9BACT</name>
<dbReference type="SUPFAM" id="SSF53335">
    <property type="entry name" value="S-adenosyl-L-methionine-dependent methyltransferases"/>
    <property type="match status" value="1"/>
</dbReference>
<keyword evidence="4" id="KW-1185">Reference proteome</keyword>
<dbReference type="PIRSF" id="PIRSF004553">
    <property type="entry name" value="CHP00095"/>
    <property type="match status" value="1"/>
</dbReference>
<gene>
    <name evidence="3" type="ORF">F1B92_07980</name>
</gene>
<dbReference type="EMBL" id="VWSJ01000039">
    <property type="protein sequence ID" value="MSN97096.1"/>
    <property type="molecule type" value="Genomic_DNA"/>
</dbReference>
<dbReference type="InterPro" id="IPR004398">
    <property type="entry name" value="RNA_MeTrfase_RsmD"/>
</dbReference>
<dbReference type="GO" id="GO:0008168">
    <property type="term" value="F:methyltransferase activity"/>
    <property type="evidence" value="ECO:0007669"/>
    <property type="project" value="UniProtKB-KW"/>
</dbReference>
<evidence type="ECO:0000256" key="2">
    <source>
        <dbReference type="ARBA" id="ARBA00022679"/>
    </source>
</evidence>
<dbReference type="PANTHER" id="PTHR43542">
    <property type="entry name" value="METHYLTRANSFERASE"/>
    <property type="match status" value="1"/>
</dbReference>
<comment type="caution">
    <text evidence="3">The sequence shown here is derived from an EMBL/GenBank/DDBJ whole genome shotgun (WGS) entry which is preliminary data.</text>
</comment>
<reference evidence="3 4" key="2">
    <citation type="submission" date="2020-03" db="EMBL/GenBank/DDBJ databases">
        <title>Campylobacter portucalensis sp. nov., a new species of Campylobacter isolated from the reproductive tract of bulls.</title>
        <authorList>
            <person name="Silva M.F."/>
            <person name="Pereira G."/>
            <person name="Carneiro C."/>
            <person name="Hemphill A."/>
            <person name="Mateus L."/>
            <person name="Lopes-Da-Costa L."/>
            <person name="Silva E."/>
        </authorList>
    </citation>
    <scope>NUCLEOTIDE SEQUENCE [LARGE SCALE GENOMIC DNA]</scope>
    <source>
        <strain evidence="3 4">FMV-PI01</strain>
    </source>
</reference>
<dbReference type="GO" id="GO:0031167">
    <property type="term" value="P:rRNA methylation"/>
    <property type="evidence" value="ECO:0007669"/>
    <property type="project" value="InterPro"/>
</dbReference>
<dbReference type="InterPro" id="IPR029063">
    <property type="entry name" value="SAM-dependent_MTases_sf"/>
</dbReference>
<dbReference type="Pfam" id="PF03602">
    <property type="entry name" value="Cons_hypoth95"/>
    <property type="match status" value="1"/>
</dbReference>
<reference evidence="3 4" key="1">
    <citation type="submission" date="2019-09" db="EMBL/GenBank/DDBJ databases">
        <authorList>
            <person name="Silva M."/>
            <person name="Pereira G."/>
            <person name="Lopes-Da-Costa L."/>
            <person name="Silva E."/>
        </authorList>
    </citation>
    <scope>NUCLEOTIDE SEQUENCE [LARGE SCALE GENOMIC DNA]</scope>
    <source>
        <strain evidence="3 4">FMV-PI01</strain>
    </source>
</reference>